<gene>
    <name evidence="2" type="ORF">SYV04_00140</name>
</gene>
<name>A0ABU5GU96_9BACT</name>
<evidence type="ECO:0000256" key="1">
    <source>
        <dbReference type="SAM" id="MobiDB-lite"/>
    </source>
</evidence>
<feature type="compositionally biased region" description="Basic and acidic residues" evidence="1">
    <location>
        <begin position="1"/>
        <end position="25"/>
    </location>
</feature>
<keyword evidence="3" id="KW-1185">Reference proteome</keyword>
<dbReference type="EMBL" id="JAXIVS010000001">
    <property type="protein sequence ID" value="MDY7224762.1"/>
    <property type="molecule type" value="Genomic_DNA"/>
</dbReference>
<protein>
    <submittedName>
        <fullName evidence="2">DUF6178 family protein</fullName>
    </submittedName>
</protein>
<dbReference type="RefSeq" id="WP_321543496.1">
    <property type="nucleotide sequence ID" value="NZ_JAXIVS010000001.1"/>
</dbReference>
<sequence length="557" mass="61401">MSENGKAEGKGNGKDAQLARKELRQRLSPLPPRKRMDALIESPEARALVRSLPPEELYTTIQEVGLADATELVQLASPSQFRTFVDLGGWKRDRIEPHAVLTWIRAARGDEPEEFMRKVHGMDLEVLEFMLREFTQVYDREENPDVNPEGVTLETPEGRYLVELKVEGVEQAALRALLNDLIAENPFESVRLLEAVRWEIPSEMEETAHQFRMARLQDLGFPTLDSAMSLFSRVDTGPAPARGAQTALAPTTGHVDYLEAAFRALSDVERENAEDELRGVANAALVVELADPGDLDAVRRVGEMVRDYLSLGLEHLSGGEPARAAEVVRDTPLRRVFQVGFSLTLALKFRADRLVKAPLLRLDDTLLLLPEEASALEALRLKRPRRALRVQGAEPVPFRSLREIAVSEAQLARAEAQGEVFRGLLGGTEATAREVLARFGVALPMLGVERLFTAAVAMAVLEGRVDVRPVPQGRTVELGERLFEGTAQAPRLRSSAAERALAALEPGVAPQAHPELRRMVNAALERLLAELGAPYLQEGRFDPTLAVILPMEGVPTP</sequence>
<feature type="region of interest" description="Disordered" evidence="1">
    <location>
        <begin position="1"/>
        <end position="33"/>
    </location>
</feature>
<accession>A0ABU5GU96</accession>
<dbReference type="InterPro" id="IPR045750">
    <property type="entry name" value="DUF6178"/>
</dbReference>
<proteinExistence type="predicted"/>
<organism evidence="2 3">
    <name type="scientific">Hyalangium rubrum</name>
    <dbReference type="NCBI Taxonomy" id="3103134"/>
    <lineage>
        <taxon>Bacteria</taxon>
        <taxon>Pseudomonadati</taxon>
        <taxon>Myxococcota</taxon>
        <taxon>Myxococcia</taxon>
        <taxon>Myxococcales</taxon>
        <taxon>Cystobacterineae</taxon>
        <taxon>Archangiaceae</taxon>
        <taxon>Hyalangium</taxon>
    </lineage>
</organism>
<evidence type="ECO:0000313" key="3">
    <source>
        <dbReference type="Proteomes" id="UP001291309"/>
    </source>
</evidence>
<comment type="caution">
    <text evidence="2">The sequence shown here is derived from an EMBL/GenBank/DDBJ whole genome shotgun (WGS) entry which is preliminary data.</text>
</comment>
<evidence type="ECO:0000313" key="2">
    <source>
        <dbReference type="EMBL" id="MDY7224762.1"/>
    </source>
</evidence>
<dbReference type="Proteomes" id="UP001291309">
    <property type="component" value="Unassembled WGS sequence"/>
</dbReference>
<dbReference type="Pfam" id="PF19676">
    <property type="entry name" value="DUF6178"/>
    <property type="match status" value="1"/>
</dbReference>
<reference evidence="2 3" key="1">
    <citation type="submission" date="2023-12" db="EMBL/GenBank/DDBJ databases">
        <title>the genome sequence of Hyalangium sp. s54d21.</title>
        <authorList>
            <person name="Zhang X."/>
        </authorList>
    </citation>
    <scope>NUCLEOTIDE SEQUENCE [LARGE SCALE GENOMIC DNA]</scope>
    <source>
        <strain evidence="3">s54d21</strain>
    </source>
</reference>